<name>A0A917HLN9_9BACL</name>
<reference evidence="1 2" key="1">
    <citation type="journal article" date="2014" name="Int. J. Syst. Evol. Microbiol.">
        <title>Complete genome sequence of Corynebacterium casei LMG S-19264T (=DSM 44701T), isolated from a smear-ripened cheese.</title>
        <authorList>
            <consortium name="US DOE Joint Genome Institute (JGI-PGF)"/>
            <person name="Walter F."/>
            <person name="Albersmeier A."/>
            <person name="Kalinowski J."/>
            <person name="Ruckert C."/>
        </authorList>
    </citation>
    <scope>NUCLEOTIDE SEQUENCE [LARGE SCALE GENOMIC DNA]</scope>
    <source>
        <strain evidence="1 2">CGMCC 1.15286</strain>
    </source>
</reference>
<protein>
    <submittedName>
        <fullName evidence="1">Uncharacterized protein</fullName>
    </submittedName>
</protein>
<dbReference type="InterPro" id="IPR008949">
    <property type="entry name" value="Isoprenoid_synthase_dom_sf"/>
</dbReference>
<dbReference type="AlphaFoldDB" id="A0A917HLN9"/>
<proteinExistence type="predicted"/>
<dbReference type="SUPFAM" id="SSF48576">
    <property type="entry name" value="Terpenoid synthases"/>
    <property type="match status" value="1"/>
</dbReference>
<dbReference type="EMBL" id="BMHY01000010">
    <property type="protein sequence ID" value="GGG82575.1"/>
    <property type="molecule type" value="Genomic_DNA"/>
</dbReference>
<dbReference type="RefSeq" id="WP_188891635.1">
    <property type="nucleotide sequence ID" value="NZ_BMHY01000010.1"/>
</dbReference>
<evidence type="ECO:0000313" key="2">
    <source>
        <dbReference type="Proteomes" id="UP000600247"/>
    </source>
</evidence>
<accession>A0A917HLN9</accession>
<comment type="caution">
    <text evidence="1">The sequence shown here is derived from an EMBL/GenBank/DDBJ whole genome shotgun (WGS) entry which is preliminary data.</text>
</comment>
<sequence>MNYFTPFESEMRIVFDEAKKRISLFPEPFDAIGLNYLQKFDVFQTDSAKNYICYLLPYWMRDIAPISDEQARKLSIAGVFNMLYYFILDDAMDSVQMDNKQKLSIAQLFHLETHGLLLEFFPAESSLWENMRQYVKEWAVSVAAENIEDYFQNDRIKIANKAAPIKFASTGALLLSGKPELIKEVDALISYVLVTLQMADDWADWKEDLKDGSYNCLISLAASKYLIGWSGTITEKQMQNAIYINDLLKTYSAQAELNRSFLEASSVQLQYLSLFHSSICSNLELGAKRVEKNRSLLLSGGGLQLFLSK</sequence>
<gene>
    <name evidence="1" type="ORF">GCM10010918_45000</name>
</gene>
<dbReference type="CDD" id="cd00385">
    <property type="entry name" value="Isoprenoid_Biosyn_C1"/>
    <property type="match status" value="1"/>
</dbReference>
<keyword evidence="2" id="KW-1185">Reference proteome</keyword>
<evidence type="ECO:0000313" key="1">
    <source>
        <dbReference type="EMBL" id="GGG82575.1"/>
    </source>
</evidence>
<organism evidence="1 2">
    <name type="scientific">Paenibacillus radicis</name>
    <name type="common">ex Gao et al. 2016</name>
    <dbReference type="NCBI Taxonomy" id="1737354"/>
    <lineage>
        <taxon>Bacteria</taxon>
        <taxon>Bacillati</taxon>
        <taxon>Bacillota</taxon>
        <taxon>Bacilli</taxon>
        <taxon>Bacillales</taxon>
        <taxon>Paenibacillaceae</taxon>
        <taxon>Paenibacillus</taxon>
    </lineage>
</organism>
<dbReference type="Proteomes" id="UP000600247">
    <property type="component" value="Unassembled WGS sequence"/>
</dbReference>